<sequence>MDDINYGDAEKYVNDDSIEMAWAMKVSLINYMHLNMTYIYTYIHVLFIYLFIY</sequence>
<organism evidence="2 3">
    <name type="scientific">Heterorhabditis bacteriophora</name>
    <name type="common">Entomopathogenic nematode worm</name>
    <dbReference type="NCBI Taxonomy" id="37862"/>
    <lineage>
        <taxon>Eukaryota</taxon>
        <taxon>Metazoa</taxon>
        <taxon>Ecdysozoa</taxon>
        <taxon>Nematoda</taxon>
        <taxon>Chromadorea</taxon>
        <taxon>Rhabditida</taxon>
        <taxon>Rhabditina</taxon>
        <taxon>Rhabditomorpha</taxon>
        <taxon>Strongyloidea</taxon>
        <taxon>Heterorhabditidae</taxon>
        <taxon>Heterorhabditis</taxon>
    </lineage>
</organism>
<evidence type="ECO:0000256" key="1">
    <source>
        <dbReference type="SAM" id="Phobius"/>
    </source>
</evidence>
<evidence type="ECO:0000313" key="2">
    <source>
        <dbReference type="Proteomes" id="UP000095283"/>
    </source>
</evidence>
<protein>
    <submittedName>
        <fullName evidence="3">Uncharacterized protein</fullName>
    </submittedName>
</protein>
<feature type="transmembrane region" description="Helical" evidence="1">
    <location>
        <begin position="31"/>
        <end position="52"/>
    </location>
</feature>
<keyword evidence="1" id="KW-0472">Membrane</keyword>
<accession>A0A1I7WRU0</accession>
<dbReference type="Proteomes" id="UP000095283">
    <property type="component" value="Unplaced"/>
</dbReference>
<proteinExistence type="predicted"/>
<dbReference type="WBParaSite" id="Hba_07904">
    <property type="protein sequence ID" value="Hba_07904"/>
    <property type="gene ID" value="Hba_07904"/>
</dbReference>
<keyword evidence="1" id="KW-1133">Transmembrane helix</keyword>
<keyword evidence="2" id="KW-1185">Reference proteome</keyword>
<reference evidence="3" key="1">
    <citation type="submission" date="2016-11" db="UniProtKB">
        <authorList>
            <consortium name="WormBaseParasite"/>
        </authorList>
    </citation>
    <scope>IDENTIFICATION</scope>
</reference>
<keyword evidence="1" id="KW-0812">Transmembrane</keyword>
<evidence type="ECO:0000313" key="3">
    <source>
        <dbReference type="WBParaSite" id="Hba_07904"/>
    </source>
</evidence>
<name>A0A1I7WRU0_HETBA</name>
<dbReference type="AlphaFoldDB" id="A0A1I7WRU0"/>